<keyword evidence="5 6" id="KW-0378">Hydrolase</keyword>
<comment type="function">
    <text evidence="1 6">Removes the N-terminal methionine from nascent proteins. The N-terminal methionine is often cleaved when the second residue in the primary sequence is small and uncharged (Met-Ala-, Cys, Gly, Pro, Ser, Thr, or Val). Requires deformylation of the N(alpha)-formylated initiator methionine before it can be hydrolyzed.</text>
</comment>
<feature type="domain" description="Peptidase M24" evidence="8">
    <location>
        <begin position="11"/>
        <end position="245"/>
    </location>
</feature>
<keyword evidence="10" id="KW-1185">Reference proteome</keyword>
<dbReference type="PANTHER" id="PTHR43330:SF27">
    <property type="entry name" value="METHIONINE AMINOPEPTIDASE"/>
    <property type="match status" value="1"/>
</dbReference>
<evidence type="ECO:0000259" key="8">
    <source>
        <dbReference type="Pfam" id="PF00557"/>
    </source>
</evidence>
<organism evidence="9 10">
    <name type="scientific">Kribbella deserti</name>
    <dbReference type="NCBI Taxonomy" id="1926257"/>
    <lineage>
        <taxon>Bacteria</taxon>
        <taxon>Bacillati</taxon>
        <taxon>Actinomycetota</taxon>
        <taxon>Actinomycetes</taxon>
        <taxon>Propionibacteriales</taxon>
        <taxon>Kribbellaceae</taxon>
        <taxon>Kribbella</taxon>
    </lineage>
</organism>
<reference evidence="9 10" key="1">
    <citation type="submission" date="2024-09" db="EMBL/GenBank/DDBJ databases">
        <authorList>
            <person name="Sun Q."/>
            <person name="Mori K."/>
        </authorList>
    </citation>
    <scope>NUCLEOTIDE SEQUENCE [LARGE SCALE GENOMIC DNA]</scope>
    <source>
        <strain evidence="9 10">CGMCC 1.15906</strain>
    </source>
</reference>
<dbReference type="GO" id="GO:0004239">
    <property type="term" value="F:initiator methionyl aminopeptidase activity"/>
    <property type="evidence" value="ECO:0007669"/>
    <property type="project" value="UniProtKB-EC"/>
</dbReference>
<dbReference type="PRINTS" id="PR00599">
    <property type="entry name" value="MAPEPTIDASE"/>
</dbReference>
<feature type="binding site" evidence="6">
    <location>
        <position position="100"/>
    </location>
    <ligand>
        <name>a divalent metal cation</name>
        <dbReference type="ChEBI" id="CHEBI:60240"/>
        <label>1</label>
    </ligand>
</feature>
<evidence type="ECO:0000256" key="4">
    <source>
        <dbReference type="ARBA" id="ARBA00022723"/>
    </source>
</evidence>
<proteinExistence type="inferred from homology"/>
<evidence type="ECO:0000256" key="2">
    <source>
        <dbReference type="ARBA" id="ARBA00022438"/>
    </source>
</evidence>
<evidence type="ECO:0000313" key="9">
    <source>
        <dbReference type="EMBL" id="MFC0628858.1"/>
    </source>
</evidence>
<gene>
    <name evidence="6 9" type="primary">map</name>
    <name evidence="9" type="ORF">ACFFGN_32635</name>
</gene>
<dbReference type="InterPro" id="IPR002467">
    <property type="entry name" value="Pept_M24A_MAP1"/>
</dbReference>
<keyword evidence="2 6" id="KW-0031">Aminopeptidase</keyword>
<feature type="binding site" evidence="6">
    <location>
        <position position="174"/>
    </location>
    <ligand>
        <name>a divalent metal cation</name>
        <dbReference type="ChEBI" id="CHEBI:60240"/>
        <label>2</label>
        <note>catalytic</note>
    </ligand>
</feature>
<evidence type="ECO:0000256" key="1">
    <source>
        <dbReference type="ARBA" id="ARBA00002521"/>
    </source>
</evidence>
<dbReference type="Proteomes" id="UP001589890">
    <property type="component" value="Unassembled WGS sequence"/>
</dbReference>
<feature type="binding site" evidence="6">
    <location>
        <position position="239"/>
    </location>
    <ligand>
        <name>a divalent metal cation</name>
        <dbReference type="ChEBI" id="CHEBI:60240"/>
        <label>1</label>
    </ligand>
</feature>
<evidence type="ECO:0000256" key="6">
    <source>
        <dbReference type="HAMAP-Rule" id="MF_01974"/>
    </source>
</evidence>
<dbReference type="HAMAP" id="MF_01974">
    <property type="entry name" value="MetAP_1"/>
    <property type="match status" value="1"/>
</dbReference>
<dbReference type="RefSeq" id="WP_380055887.1">
    <property type="nucleotide sequence ID" value="NZ_JBHLTC010000040.1"/>
</dbReference>
<feature type="binding site" evidence="6">
    <location>
        <position position="207"/>
    </location>
    <ligand>
        <name>a divalent metal cation</name>
        <dbReference type="ChEBI" id="CHEBI:60240"/>
        <label>2</label>
        <note>catalytic</note>
    </ligand>
</feature>
<comment type="caution">
    <text evidence="9">The sequence shown here is derived from an EMBL/GenBank/DDBJ whole genome shotgun (WGS) entry which is preliminary data.</text>
</comment>
<dbReference type="InterPro" id="IPR001714">
    <property type="entry name" value="Pept_M24_MAP"/>
</dbReference>
<feature type="binding site" evidence="6">
    <location>
        <position position="181"/>
    </location>
    <ligand>
        <name>substrate</name>
    </ligand>
</feature>
<comment type="cofactor">
    <cofactor evidence="6">
        <name>Co(2+)</name>
        <dbReference type="ChEBI" id="CHEBI:48828"/>
    </cofactor>
    <cofactor evidence="6">
        <name>Zn(2+)</name>
        <dbReference type="ChEBI" id="CHEBI:29105"/>
    </cofactor>
    <cofactor evidence="6">
        <name>Mn(2+)</name>
        <dbReference type="ChEBI" id="CHEBI:29035"/>
    </cofactor>
    <cofactor evidence="6">
        <name>Fe(2+)</name>
        <dbReference type="ChEBI" id="CHEBI:29033"/>
    </cofactor>
    <text evidence="6">Binds 2 divalent metal cations per subunit. Has a high-affinity and a low affinity metal-binding site. The true nature of the physiological cofactor is under debate. The enzyme is active with cobalt, zinc, manganese or divalent iron ions. Most likely, methionine aminopeptidases function as mononuclear Fe(2+)-metalloproteases under physiological conditions, and the catalytically relevant metal-binding site has been assigned to the histidine-containing high-affinity site.</text>
</comment>
<comment type="similarity">
    <text evidence="6">Belongs to the peptidase M24A family. Methionine aminopeptidase type 1 subfamily.</text>
</comment>
<evidence type="ECO:0000313" key="10">
    <source>
        <dbReference type="Proteomes" id="UP001589890"/>
    </source>
</evidence>
<dbReference type="InterPro" id="IPR000994">
    <property type="entry name" value="Pept_M24"/>
</dbReference>
<keyword evidence="3 6" id="KW-0645">Protease</keyword>
<comment type="catalytic activity">
    <reaction evidence="6 7">
        <text>Release of N-terminal amino acids, preferentially methionine, from peptides and arylamides.</text>
        <dbReference type="EC" id="3.4.11.18"/>
    </reaction>
</comment>
<dbReference type="EC" id="3.4.11.18" evidence="6 7"/>
<keyword evidence="4 6" id="KW-0479">Metal-binding</keyword>
<evidence type="ECO:0000256" key="5">
    <source>
        <dbReference type="ARBA" id="ARBA00022801"/>
    </source>
</evidence>
<sequence>MVELKTADEIEQMRAAGRVVALALATVRKEAAVGVTTRQLDAVAREVFAAEGATSLFDGYQPGFAGTPFRGVICASVNDAVLHGLPNDVPLADGDLLSVDCGASVDGWSGDSAISFVVGTPRIEDLELIATTEQALAAGIAAAQPGAHLGDIGHAIAQIGQAAGLGTNLDFGGHGIGRTMHEEPHIPNGGRPGRGFTLLPGHVIAIEPWFWHGAGSVYVIDDDGWTLRSADGTRGAHAEHTVAITPNGPEILTTL</sequence>
<accession>A0ABV6QW37</accession>
<feature type="binding site" evidence="6">
    <location>
        <position position="111"/>
    </location>
    <ligand>
        <name>a divalent metal cation</name>
        <dbReference type="ChEBI" id="CHEBI:60240"/>
        <label>2</label>
        <note>catalytic</note>
    </ligand>
</feature>
<protein>
    <recommendedName>
        <fullName evidence="6 7">Methionine aminopeptidase</fullName>
        <shortName evidence="6">MAP</shortName>
        <shortName evidence="6">MetAP</shortName>
        <ecNumber evidence="6 7">3.4.11.18</ecNumber>
    </recommendedName>
    <alternativeName>
        <fullName evidence="6">Peptidase M</fullName>
    </alternativeName>
</protein>
<name>A0ABV6QW37_9ACTN</name>
<evidence type="ECO:0000256" key="3">
    <source>
        <dbReference type="ARBA" id="ARBA00022670"/>
    </source>
</evidence>
<comment type="subunit">
    <text evidence="6">Monomer.</text>
</comment>
<feature type="binding site" evidence="6">
    <location>
        <position position="111"/>
    </location>
    <ligand>
        <name>a divalent metal cation</name>
        <dbReference type="ChEBI" id="CHEBI:60240"/>
        <label>1</label>
    </ligand>
</feature>
<dbReference type="EMBL" id="JBHLTC010000040">
    <property type="protein sequence ID" value="MFC0628858.1"/>
    <property type="molecule type" value="Genomic_DNA"/>
</dbReference>
<feature type="binding site" evidence="6">
    <location>
        <position position="83"/>
    </location>
    <ligand>
        <name>substrate</name>
    </ligand>
</feature>
<dbReference type="Pfam" id="PF00557">
    <property type="entry name" value="Peptidase_M24"/>
    <property type="match status" value="1"/>
</dbReference>
<dbReference type="SUPFAM" id="SSF55920">
    <property type="entry name" value="Creatinase/aminopeptidase"/>
    <property type="match status" value="1"/>
</dbReference>
<dbReference type="InterPro" id="IPR036005">
    <property type="entry name" value="Creatinase/aminopeptidase-like"/>
</dbReference>
<evidence type="ECO:0000256" key="7">
    <source>
        <dbReference type="RuleBase" id="RU003653"/>
    </source>
</evidence>
<dbReference type="CDD" id="cd01086">
    <property type="entry name" value="MetAP1"/>
    <property type="match status" value="1"/>
</dbReference>
<dbReference type="PANTHER" id="PTHR43330">
    <property type="entry name" value="METHIONINE AMINOPEPTIDASE"/>
    <property type="match status" value="1"/>
</dbReference>
<dbReference type="NCBIfam" id="TIGR00500">
    <property type="entry name" value="met_pdase_I"/>
    <property type="match status" value="1"/>
</dbReference>
<dbReference type="Gene3D" id="3.90.230.10">
    <property type="entry name" value="Creatinase/methionine aminopeptidase superfamily"/>
    <property type="match status" value="1"/>
</dbReference>
<feature type="binding site" evidence="6">
    <location>
        <position position="239"/>
    </location>
    <ligand>
        <name>a divalent metal cation</name>
        <dbReference type="ChEBI" id="CHEBI:60240"/>
        <label>2</label>
        <note>catalytic</note>
    </ligand>
</feature>